<dbReference type="PROSITE" id="PS01031">
    <property type="entry name" value="SHSP"/>
    <property type="match status" value="1"/>
</dbReference>
<feature type="compositionally biased region" description="Basic and acidic residues" evidence="6">
    <location>
        <begin position="209"/>
        <end position="227"/>
    </location>
</feature>
<evidence type="ECO:0000256" key="1">
    <source>
        <dbReference type="ARBA" id="ARBA00004162"/>
    </source>
</evidence>
<accession>A0ABU6SBR9</accession>
<comment type="caution">
    <text evidence="9">The sequence shown here is derived from an EMBL/GenBank/DDBJ whole genome shotgun (WGS) entry which is preliminary data.</text>
</comment>
<dbReference type="Gene3D" id="2.60.40.790">
    <property type="match status" value="1"/>
</dbReference>
<protein>
    <recommendedName>
        <fullName evidence="8">SHSP domain-containing protein</fullName>
    </recommendedName>
</protein>
<proteinExistence type="inferred from homology"/>
<feature type="region of interest" description="Disordered" evidence="6">
    <location>
        <begin position="97"/>
        <end position="232"/>
    </location>
</feature>
<feature type="compositionally biased region" description="Basic and acidic residues" evidence="6">
    <location>
        <begin position="147"/>
        <end position="159"/>
    </location>
</feature>
<evidence type="ECO:0000256" key="7">
    <source>
        <dbReference type="SAM" id="Phobius"/>
    </source>
</evidence>
<dbReference type="InterPro" id="IPR002068">
    <property type="entry name" value="A-crystallin/Hsp20_dom"/>
</dbReference>
<comment type="subcellular location">
    <subcellularLocation>
        <location evidence="1">Cell membrane</location>
        <topology evidence="1">Single-pass membrane protein</topology>
    </subcellularLocation>
</comment>
<name>A0ABU6SBR9_9FABA</name>
<comment type="similarity">
    <text evidence="4 5">Belongs to the small heat shock protein (HSP20) family.</text>
</comment>
<dbReference type="PANTHER" id="PTHR43670">
    <property type="entry name" value="HEAT SHOCK PROTEIN 26"/>
    <property type="match status" value="1"/>
</dbReference>
<dbReference type="PANTHER" id="PTHR43670:SF73">
    <property type="entry name" value="INACTIVE PROTEIN RESTRICTED TEV MOVEMENT 2-LIKE"/>
    <property type="match status" value="1"/>
</dbReference>
<dbReference type="CDD" id="cd06464">
    <property type="entry name" value="ACD_sHsps-like"/>
    <property type="match status" value="1"/>
</dbReference>
<dbReference type="Pfam" id="PF00011">
    <property type="entry name" value="HSP20"/>
    <property type="match status" value="1"/>
</dbReference>
<evidence type="ECO:0000256" key="2">
    <source>
        <dbReference type="ARBA" id="ARBA00022475"/>
    </source>
</evidence>
<feature type="domain" description="SHSP" evidence="8">
    <location>
        <begin position="12"/>
        <end position="118"/>
    </location>
</feature>
<keyword evidence="3" id="KW-0611">Plant defense</keyword>
<evidence type="ECO:0000256" key="6">
    <source>
        <dbReference type="SAM" id="MobiDB-lite"/>
    </source>
</evidence>
<evidence type="ECO:0000313" key="9">
    <source>
        <dbReference type="EMBL" id="MED6133458.1"/>
    </source>
</evidence>
<dbReference type="Proteomes" id="UP001341840">
    <property type="component" value="Unassembled WGS sequence"/>
</dbReference>
<keyword evidence="7" id="KW-0812">Transmembrane</keyword>
<dbReference type="InterPro" id="IPR008978">
    <property type="entry name" value="HSP20-like_chaperone"/>
</dbReference>
<evidence type="ECO:0000256" key="5">
    <source>
        <dbReference type="RuleBase" id="RU003616"/>
    </source>
</evidence>
<keyword evidence="7" id="KW-0472">Membrane</keyword>
<keyword evidence="10" id="KW-1185">Reference proteome</keyword>
<evidence type="ECO:0000256" key="3">
    <source>
        <dbReference type="ARBA" id="ARBA00022821"/>
    </source>
</evidence>
<feature type="transmembrane region" description="Helical" evidence="7">
    <location>
        <begin position="275"/>
        <end position="293"/>
    </location>
</feature>
<gene>
    <name evidence="9" type="ORF">PIB30_028378</name>
</gene>
<dbReference type="EMBL" id="JASCZI010060527">
    <property type="protein sequence ID" value="MED6133458.1"/>
    <property type="molecule type" value="Genomic_DNA"/>
</dbReference>
<organism evidence="9 10">
    <name type="scientific">Stylosanthes scabra</name>
    <dbReference type="NCBI Taxonomy" id="79078"/>
    <lineage>
        <taxon>Eukaryota</taxon>
        <taxon>Viridiplantae</taxon>
        <taxon>Streptophyta</taxon>
        <taxon>Embryophyta</taxon>
        <taxon>Tracheophyta</taxon>
        <taxon>Spermatophyta</taxon>
        <taxon>Magnoliopsida</taxon>
        <taxon>eudicotyledons</taxon>
        <taxon>Gunneridae</taxon>
        <taxon>Pentapetalae</taxon>
        <taxon>rosids</taxon>
        <taxon>fabids</taxon>
        <taxon>Fabales</taxon>
        <taxon>Fabaceae</taxon>
        <taxon>Papilionoideae</taxon>
        <taxon>50 kb inversion clade</taxon>
        <taxon>dalbergioids sensu lato</taxon>
        <taxon>Dalbergieae</taxon>
        <taxon>Pterocarpus clade</taxon>
        <taxon>Stylosanthes</taxon>
    </lineage>
</organism>
<evidence type="ECO:0000256" key="4">
    <source>
        <dbReference type="PROSITE-ProRule" id="PRU00285"/>
    </source>
</evidence>
<evidence type="ECO:0000259" key="8">
    <source>
        <dbReference type="PROSITE" id="PS01031"/>
    </source>
</evidence>
<feature type="compositionally biased region" description="Basic and acidic residues" evidence="6">
    <location>
        <begin position="108"/>
        <end position="123"/>
    </location>
</feature>
<keyword evidence="7" id="KW-1133">Transmembrane helix</keyword>
<feature type="compositionally biased region" description="Basic and acidic residues" evidence="6">
    <location>
        <begin position="166"/>
        <end position="182"/>
    </location>
</feature>
<evidence type="ECO:0000313" key="10">
    <source>
        <dbReference type="Proteomes" id="UP001341840"/>
    </source>
</evidence>
<dbReference type="SUPFAM" id="SSF49764">
    <property type="entry name" value="HSP20-like chaperones"/>
    <property type="match status" value="1"/>
</dbReference>
<reference evidence="9 10" key="1">
    <citation type="journal article" date="2023" name="Plants (Basel)">
        <title>Bridging the Gap: Combining Genomics and Transcriptomics Approaches to Understand Stylosanthes scabra, an Orphan Legume from the Brazilian Caatinga.</title>
        <authorList>
            <person name="Ferreira-Neto J.R.C."/>
            <person name="da Silva M.D."/>
            <person name="Binneck E."/>
            <person name="de Melo N.F."/>
            <person name="da Silva R.H."/>
            <person name="de Melo A.L.T.M."/>
            <person name="Pandolfi V."/>
            <person name="Bustamante F.O."/>
            <person name="Brasileiro-Vidal A.C."/>
            <person name="Benko-Iseppon A.M."/>
        </authorList>
    </citation>
    <scope>NUCLEOTIDE SEQUENCE [LARGE SCALE GENOMIC DNA]</scope>
    <source>
        <tissue evidence="9">Leaves</tissue>
    </source>
</reference>
<keyword evidence="2" id="KW-1003">Cell membrane</keyword>
<sequence>MASQSAATLPNRVYQDFQPFYEWNEDEATANLLVMLPGFRREQLKVQVTSKPVLRINGEREITQNVWRRFAIEFPIPSYCDTNEVSAKFERGMLNVKFPKIQGSPPKPQEKPDEIPSPHEQPKFESSQPQPQPHILLAHQSDQQKLSTKENKFEAEHKLRSQVPEDEPRVSTQKDDQQKSSKDEEESSVSEEKEKSKESTPSNNNQVSGHDDEKRVRFNGLSKKEETSGANKMVQRLKTRVLDFTLSLGGGDDDDRNNKDVDQCLVKGIIKKPKILMNIIVTILLVIVLWIYLKNSFSSSSSSQGESNYFYQEF</sequence>